<evidence type="ECO:0000313" key="1">
    <source>
        <dbReference type="EMBL" id="TNV78784.1"/>
    </source>
</evidence>
<protein>
    <submittedName>
        <fullName evidence="1">Uncharacterized protein</fullName>
    </submittedName>
</protein>
<organism evidence="1 2">
    <name type="scientific">Halteria grandinella</name>
    <dbReference type="NCBI Taxonomy" id="5974"/>
    <lineage>
        <taxon>Eukaryota</taxon>
        <taxon>Sar</taxon>
        <taxon>Alveolata</taxon>
        <taxon>Ciliophora</taxon>
        <taxon>Intramacronucleata</taxon>
        <taxon>Spirotrichea</taxon>
        <taxon>Stichotrichia</taxon>
        <taxon>Sporadotrichida</taxon>
        <taxon>Halteriidae</taxon>
        <taxon>Halteria</taxon>
    </lineage>
</organism>
<proteinExistence type="predicted"/>
<dbReference type="AlphaFoldDB" id="A0A8J8T1K3"/>
<evidence type="ECO:0000313" key="2">
    <source>
        <dbReference type="Proteomes" id="UP000785679"/>
    </source>
</evidence>
<dbReference type="EMBL" id="RRYP01009847">
    <property type="protein sequence ID" value="TNV78784.1"/>
    <property type="molecule type" value="Genomic_DNA"/>
</dbReference>
<comment type="caution">
    <text evidence="1">The sequence shown here is derived from an EMBL/GenBank/DDBJ whole genome shotgun (WGS) entry which is preliminary data.</text>
</comment>
<gene>
    <name evidence="1" type="ORF">FGO68_gene15581</name>
</gene>
<name>A0A8J8T1K3_HALGN</name>
<reference evidence="1" key="1">
    <citation type="submission" date="2019-06" db="EMBL/GenBank/DDBJ databases">
        <authorList>
            <person name="Zheng W."/>
        </authorList>
    </citation>
    <scope>NUCLEOTIDE SEQUENCE</scope>
    <source>
        <strain evidence="1">QDHG01</strain>
    </source>
</reference>
<accession>A0A8J8T1K3</accession>
<keyword evidence="2" id="KW-1185">Reference proteome</keyword>
<dbReference type="Proteomes" id="UP000785679">
    <property type="component" value="Unassembled WGS sequence"/>
</dbReference>
<sequence>MELAEQINTFKYPRCLRIEIYLFFSLNEINQKLLFLSKGENKMIQGCVQFKNLQQRAYLNAENIRLSLTHGNKALFSIFLRKLVEQCVEITIRVPCRESIDTAVCNVFDFDILKEFTLGLPHKRLCIIVNCYVAIKDEKFLYHFLRGCPTIVFHRLEISLPKRTDKYPTRFRPLTVQFCTHARELLVNEVKWDSFHTGHAYEKLMKNPFYKGSYIEKIVIDNASLTDAKVLMTENLKEFTLSLGSIKWSPFYTVGCGTNLRVLKWGVSHIYYPAAVIDKNEVKWIQEVLKIMPNPIEHLAFGFYGSLNFDKIIAYLETLRVTDKVVKLFELQVMTDPRTFEYREANKHHSLQEIIDLKIHQSAEYTKVVVQKLEKDWIWDIGTSERNSEFQSIKYLAHHTAERAHFKLELVVAPDQIRYIEVLEYDSPNGLFKPIELKL</sequence>